<accession>A0AAJ6XDE8</accession>
<keyword evidence="1" id="KW-0378">Hydrolase</keyword>
<reference evidence="5" key="1">
    <citation type="submission" date="2025-08" db="UniProtKB">
        <authorList>
            <consortium name="RefSeq"/>
        </authorList>
    </citation>
    <scope>IDENTIFICATION</scope>
</reference>
<protein>
    <submittedName>
        <fullName evidence="5">Uncharacterized protein LOC105118534</fullName>
    </submittedName>
</protein>
<evidence type="ECO:0000313" key="5">
    <source>
        <dbReference type="RefSeq" id="XP_011014815.1"/>
    </source>
</evidence>
<dbReference type="InterPro" id="IPR010043">
    <property type="entry name" value="UTase/UR"/>
</dbReference>
<dbReference type="InterPro" id="IPR045865">
    <property type="entry name" value="ACT-like_dom_sf"/>
</dbReference>
<gene>
    <name evidence="5" type="primary">LOC105118534</name>
</gene>
<name>A0AAJ6XDE8_POPEU</name>
<dbReference type="PANTHER" id="PTHR47320:SF1">
    <property type="entry name" value="BIFUNCTIONAL URIDYLYLTRANSFERASE_URIDYLYL-REMOVING ENZYME"/>
    <property type="match status" value="1"/>
</dbReference>
<proteinExistence type="predicted"/>
<dbReference type="SUPFAM" id="SSF55021">
    <property type="entry name" value="ACT-like"/>
    <property type="match status" value="1"/>
</dbReference>
<dbReference type="GO" id="GO:0008773">
    <property type="term" value="F:[protein-PII] uridylyltransferase activity"/>
    <property type="evidence" value="ECO:0007669"/>
    <property type="project" value="InterPro"/>
</dbReference>
<dbReference type="GO" id="GO:0016787">
    <property type="term" value="F:hydrolase activity"/>
    <property type="evidence" value="ECO:0007669"/>
    <property type="project" value="UniProtKB-KW"/>
</dbReference>
<sequence>MQQKLEVYKEILRRLKESNHEEANLPGFDDQLWTHFNSLPTRYALDVNVERAEDVLTHKRLLRLAHDPANRPAIEIRLVQVHPTSDDNSTDSSLQDSPSKEAAQRKNLHPPPAFGSSPNLEALALEANKFDDQDGDNSEYADSNFFRPTHEITFSTYDKPKLLSKLTSLLADIGLNIQEAHAFSTVDGYSLDVFVVDGWPYEETEQLRQALVKEFSKIEVIP</sequence>
<dbReference type="AlphaFoldDB" id="A0AAJ6XDE8"/>
<dbReference type="KEGG" id="peu:105118534"/>
<dbReference type="RefSeq" id="XP_011014815.1">
    <property type="nucleotide sequence ID" value="XM_011016513.1"/>
</dbReference>
<dbReference type="GeneID" id="105118534"/>
<evidence type="ECO:0000313" key="4">
    <source>
        <dbReference type="Proteomes" id="UP000694918"/>
    </source>
</evidence>
<organism evidence="4 5">
    <name type="scientific">Populus euphratica</name>
    <name type="common">Euphrates poplar</name>
    <dbReference type="NCBI Taxonomy" id="75702"/>
    <lineage>
        <taxon>Eukaryota</taxon>
        <taxon>Viridiplantae</taxon>
        <taxon>Streptophyta</taxon>
        <taxon>Embryophyta</taxon>
        <taxon>Tracheophyta</taxon>
        <taxon>Spermatophyta</taxon>
        <taxon>Magnoliopsida</taxon>
        <taxon>eudicotyledons</taxon>
        <taxon>Gunneridae</taxon>
        <taxon>Pentapetalae</taxon>
        <taxon>rosids</taxon>
        <taxon>fabids</taxon>
        <taxon>Malpighiales</taxon>
        <taxon>Salicaceae</taxon>
        <taxon>Saliceae</taxon>
        <taxon>Populus</taxon>
    </lineage>
</organism>
<keyword evidence="4" id="KW-1185">Reference proteome</keyword>
<feature type="region of interest" description="Disordered" evidence="2">
    <location>
        <begin position="81"/>
        <end position="118"/>
    </location>
</feature>
<evidence type="ECO:0000256" key="2">
    <source>
        <dbReference type="SAM" id="MobiDB-lite"/>
    </source>
</evidence>
<feature type="compositionally biased region" description="Polar residues" evidence="2">
    <location>
        <begin position="82"/>
        <end position="97"/>
    </location>
</feature>
<dbReference type="Proteomes" id="UP000694918">
    <property type="component" value="Unplaced"/>
</dbReference>
<feature type="domain" description="ACT" evidence="3">
    <location>
        <begin position="151"/>
        <end position="222"/>
    </location>
</feature>
<evidence type="ECO:0000256" key="1">
    <source>
        <dbReference type="ARBA" id="ARBA00022801"/>
    </source>
</evidence>
<evidence type="ECO:0000259" key="3">
    <source>
        <dbReference type="PROSITE" id="PS51671"/>
    </source>
</evidence>
<dbReference type="PROSITE" id="PS51671">
    <property type="entry name" value="ACT"/>
    <property type="match status" value="1"/>
</dbReference>
<dbReference type="PANTHER" id="PTHR47320">
    <property type="entry name" value="BIFUNCTIONAL URIDYLYLTRANSFERASE/URIDYLYL-REMOVING ENZYME"/>
    <property type="match status" value="1"/>
</dbReference>
<dbReference type="InterPro" id="IPR002912">
    <property type="entry name" value="ACT_dom"/>
</dbReference>